<evidence type="ECO:0000256" key="5">
    <source>
        <dbReference type="ARBA" id="ARBA00023027"/>
    </source>
</evidence>
<proteinExistence type="inferred from homology"/>
<evidence type="ECO:0000256" key="8">
    <source>
        <dbReference type="RuleBase" id="RU366046"/>
    </source>
</evidence>
<accession>A0A914QWH9</accession>
<evidence type="ECO:0000313" key="10">
    <source>
        <dbReference type="Proteomes" id="UP000887578"/>
    </source>
</evidence>
<evidence type="ECO:0000256" key="3">
    <source>
        <dbReference type="ARBA" id="ARBA00001911"/>
    </source>
</evidence>
<protein>
    <recommendedName>
        <fullName evidence="8">UDP-glucose 4-epimerase</fullName>
        <ecNumber evidence="8">5.1.3.2</ecNumber>
    </recommendedName>
</protein>
<dbReference type="Gene3D" id="3.40.50.720">
    <property type="entry name" value="NAD(P)-binding Rossmann-like Domain"/>
    <property type="match status" value="1"/>
</dbReference>
<evidence type="ECO:0000313" key="11">
    <source>
        <dbReference type="WBParaSite" id="PDA_v2.g8420.t1"/>
    </source>
</evidence>
<dbReference type="GO" id="GO:0005829">
    <property type="term" value="C:cytosol"/>
    <property type="evidence" value="ECO:0007669"/>
    <property type="project" value="TreeGrafter"/>
</dbReference>
<evidence type="ECO:0000256" key="4">
    <source>
        <dbReference type="ARBA" id="ARBA00004947"/>
    </source>
</evidence>
<dbReference type="Gene3D" id="3.90.25.10">
    <property type="entry name" value="UDP-galactose 4-epimerase, domain 1"/>
    <property type="match status" value="1"/>
</dbReference>
<keyword evidence="8" id="KW-0119">Carbohydrate metabolism</keyword>
<sequence>MTSSQKNRMKSRDHNAHSVSLCAGHSGLTGGTGFIGSHCVVELIQANHSVTVISNLANSVTDSNGYPVSLKRVELITGKNIKFRKVDLLNLLDLEKVFEDEKFDIVMHFASLKGVGVSCKEPLKFYYSNVVGSLNLISVIINIKGRPHSSKPANTLCKKYCVKKFIFSSSPAVYGKPIKFPIKEEYATGVGITNPYGKSKYMIEKILNDITLIDKEWKIISLRYFNPIGAHPSGIIGENPTEIPDQLMPFIIQVLKRKLPYLTVFGNDFETPDRTCIRDYIHVVDAARGHLSALNRIANGKCGGFEMYNLGMGKGHSVMEIVKAMEYATGKNIPIKIMPRRLGDVPCLCCDPTLAAKNLNWKTTFTLDEMCRDVFNWLKKNPNGFDDEKKQELKQG</sequence>
<dbReference type="InterPro" id="IPR001509">
    <property type="entry name" value="Epimerase_deHydtase"/>
</dbReference>
<dbReference type="Pfam" id="PF01370">
    <property type="entry name" value="Epimerase"/>
    <property type="match status" value="1"/>
</dbReference>
<keyword evidence="10" id="KW-1185">Reference proteome</keyword>
<comment type="catalytic activity">
    <reaction evidence="2 8">
        <text>UDP-alpha-D-glucose = UDP-alpha-D-galactose</text>
        <dbReference type="Rhea" id="RHEA:22168"/>
        <dbReference type="ChEBI" id="CHEBI:58885"/>
        <dbReference type="ChEBI" id="CHEBI:66914"/>
        <dbReference type="EC" id="5.1.3.2"/>
    </reaction>
</comment>
<keyword evidence="7 8" id="KW-0413">Isomerase</keyword>
<organism evidence="10 11">
    <name type="scientific">Panagrolaimus davidi</name>
    <dbReference type="NCBI Taxonomy" id="227884"/>
    <lineage>
        <taxon>Eukaryota</taxon>
        <taxon>Metazoa</taxon>
        <taxon>Ecdysozoa</taxon>
        <taxon>Nematoda</taxon>
        <taxon>Chromadorea</taxon>
        <taxon>Rhabditida</taxon>
        <taxon>Tylenchina</taxon>
        <taxon>Panagrolaimomorpha</taxon>
        <taxon>Panagrolaimoidea</taxon>
        <taxon>Panagrolaimidae</taxon>
        <taxon>Panagrolaimus</taxon>
    </lineage>
</organism>
<comment type="pathway">
    <text evidence="4 8">Carbohydrate metabolism; galactose metabolism.</text>
</comment>
<feature type="domain" description="NAD-dependent epimerase/dehydratase" evidence="9">
    <location>
        <begin position="28"/>
        <end position="311"/>
    </location>
</feature>
<dbReference type="PANTHER" id="PTHR43725">
    <property type="entry name" value="UDP-GLUCOSE 4-EPIMERASE"/>
    <property type="match status" value="1"/>
</dbReference>
<evidence type="ECO:0000256" key="7">
    <source>
        <dbReference type="ARBA" id="ARBA00023235"/>
    </source>
</evidence>
<dbReference type="Proteomes" id="UP000887578">
    <property type="component" value="Unplaced"/>
</dbReference>
<comment type="catalytic activity">
    <reaction evidence="1">
        <text>UDP-N-acetyl-alpha-D-glucosamine = UDP-N-acetyl-alpha-D-galactosamine</text>
        <dbReference type="Rhea" id="RHEA:20517"/>
        <dbReference type="ChEBI" id="CHEBI:57705"/>
        <dbReference type="ChEBI" id="CHEBI:67138"/>
        <dbReference type="EC" id="5.1.3.7"/>
    </reaction>
</comment>
<evidence type="ECO:0000256" key="6">
    <source>
        <dbReference type="ARBA" id="ARBA00023144"/>
    </source>
</evidence>
<keyword evidence="6" id="KW-0299">Galactose metabolism</keyword>
<dbReference type="CDD" id="cd05247">
    <property type="entry name" value="UDP_G4E_1_SDR_e"/>
    <property type="match status" value="1"/>
</dbReference>
<keyword evidence="5 8" id="KW-0520">NAD</keyword>
<dbReference type="GO" id="GO:0003978">
    <property type="term" value="F:UDP-glucose 4-epimerase activity"/>
    <property type="evidence" value="ECO:0007669"/>
    <property type="project" value="UniProtKB-UniRule"/>
</dbReference>
<comment type="cofactor">
    <cofactor evidence="3 8">
        <name>NAD(+)</name>
        <dbReference type="ChEBI" id="CHEBI:57540"/>
    </cofactor>
</comment>
<name>A0A914QWH9_9BILA</name>
<evidence type="ECO:0000259" key="9">
    <source>
        <dbReference type="Pfam" id="PF01370"/>
    </source>
</evidence>
<dbReference type="PANTHER" id="PTHR43725:SF47">
    <property type="entry name" value="UDP-GLUCOSE 4-EPIMERASE"/>
    <property type="match status" value="1"/>
</dbReference>
<dbReference type="WBParaSite" id="PDA_v2.g8420.t1">
    <property type="protein sequence ID" value="PDA_v2.g8420.t1"/>
    <property type="gene ID" value="PDA_v2.g8420"/>
</dbReference>
<dbReference type="SUPFAM" id="SSF51735">
    <property type="entry name" value="NAD(P)-binding Rossmann-fold domains"/>
    <property type="match status" value="1"/>
</dbReference>
<dbReference type="InterPro" id="IPR005886">
    <property type="entry name" value="UDP_G4E"/>
</dbReference>
<dbReference type="NCBIfam" id="TIGR01179">
    <property type="entry name" value="galE"/>
    <property type="match status" value="1"/>
</dbReference>
<dbReference type="GO" id="GO:0003974">
    <property type="term" value="F:UDP-N-acetylglucosamine 4-epimerase activity"/>
    <property type="evidence" value="ECO:0007669"/>
    <property type="project" value="UniProtKB-EC"/>
</dbReference>
<comment type="similarity">
    <text evidence="8">Belongs to the NAD(P)-dependent epimerase/dehydratase family.</text>
</comment>
<dbReference type="InterPro" id="IPR036291">
    <property type="entry name" value="NAD(P)-bd_dom_sf"/>
</dbReference>
<evidence type="ECO:0000256" key="1">
    <source>
        <dbReference type="ARBA" id="ARBA00000014"/>
    </source>
</evidence>
<reference evidence="11" key="1">
    <citation type="submission" date="2022-11" db="UniProtKB">
        <authorList>
            <consortium name="WormBaseParasite"/>
        </authorList>
    </citation>
    <scope>IDENTIFICATION</scope>
</reference>
<dbReference type="GO" id="GO:0033499">
    <property type="term" value="P:galactose catabolic process via UDP-galactose, Leloir pathway"/>
    <property type="evidence" value="ECO:0007669"/>
    <property type="project" value="TreeGrafter"/>
</dbReference>
<comment type="subunit">
    <text evidence="8">Homodimer.</text>
</comment>
<dbReference type="EC" id="5.1.3.2" evidence="8"/>
<dbReference type="AlphaFoldDB" id="A0A914QWH9"/>
<evidence type="ECO:0000256" key="2">
    <source>
        <dbReference type="ARBA" id="ARBA00000083"/>
    </source>
</evidence>